<dbReference type="Proteomes" id="UP000606721">
    <property type="component" value="Unassembled WGS sequence"/>
</dbReference>
<name>A0ABR8BW10_APHFL</name>
<reference evidence="1 2" key="1">
    <citation type="journal article" date="2020" name="ISME J.">
        <title>Comparative genomics reveals insights into cyanobacterial evolution and habitat adaptation.</title>
        <authorList>
            <person name="Chen M.Y."/>
            <person name="Teng W.K."/>
            <person name="Zhao L."/>
            <person name="Hu C.X."/>
            <person name="Zhou Y.K."/>
            <person name="Han B.P."/>
            <person name="Song L.R."/>
            <person name="Shu W.S."/>
        </authorList>
    </citation>
    <scope>NUCLEOTIDE SEQUENCE [LARGE SCALE GENOMIC DNA]</scope>
    <source>
        <strain evidence="1 2">FACHB-1040</strain>
    </source>
</reference>
<organism evidence="1 2">
    <name type="scientific">Aphanizomenon flos-aquae FACHB-1040</name>
    <dbReference type="NCBI Taxonomy" id="2692887"/>
    <lineage>
        <taxon>Bacteria</taxon>
        <taxon>Bacillati</taxon>
        <taxon>Cyanobacteriota</taxon>
        <taxon>Cyanophyceae</taxon>
        <taxon>Nostocales</taxon>
        <taxon>Aphanizomenonaceae</taxon>
        <taxon>Aphanizomenon</taxon>
    </lineage>
</organism>
<gene>
    <name evidence="1" type="ORF">H6F99_11325</name>
</gene>
<dbReference type="EMBL" id="JACJQT010000026">
    <property type="protein sequence ID" value="MBD2278862.1"/>
    <property type="molecule type" value="Genomic_DNA"/>
</dbReference>
<protein>
    <submittedName>
        <fullName evidence="1">Uncharacterized protein</fullName>
    </submittedName>
</protein>
<proteinExistence type="predicted"/>
<accession>A0ABR8BW10</accession>
<sequence>MTEDILNQILNQCHQLDDTAISNIIKNLVDKLEYQGKSALLEQLASDVSLDTKARLVKRLLGDTGLQVIFGQSHVNATNFYNIQSASTEQLSDIVLAIADIIRKS</sequence>
<comment type="caution">
    <text evidence="1">The sequence shown here is derived from an EMBL/GenBank/DDBJ whole genome shotgun (WGS) entry which is preliminary data.</text>
</comment>
<evidence type="ECO:0000313" key="2">
    <source>
        <dbReference type="Proteomes" id="UP000606721"/>
    </source>
</evidence>
<keyword evidence="2" id="KW-1185">Reference proteome</keyword>
<dbReference type="RefSeq" id="WP_190383082.1">
    <property type="nucleotide sequence ID" value="NZ_JACJQT010000026.1"/>
</dbReference>
<evidence type="ECO:0000313" key="1">
    <source>
        <dbReference type="EMBL" id="MBD2278862.1"/>
    </source>
</evidence>